<comment type="subcellular location">
    <subcellularLocation>
        <location evidence="1">Membrane</location>
        <topology evidence="1">Multi-pass membrane protein</topology>
    </subcellularLocation>
</comment>
<dbReference type="PANTHER" id="PTHR48022">
    <property type="entry name" value="PLASTIDIC GLUCOSE TRANSPORTER 4"/>
    <property type="match status" value="1"/>
</dbReference>
<dbReference type="PROSITE" id="PS00216">
    <property type="entry name" value="SUGAR_TRANSPORT_1"/>
    <property type="match status" value="1"/>
</dbReference>
<keyword evidence="5 9" id="KW-1133">Transmembrane helix</keyword>
<feature type="transmembrane region" description="Helical" evidence="9">
    <location>
        <begin position="372"/>
        <end position="391"/>
    </location>
</feature>
<evidence type="ECO:0000256" key="7">
    <source>
        <dbReference type="RuleBase" id="RU003346"/>
    </source>
</evidence>
<feature type="compositionally biased region" description="Polar residues" evidence="8">
    <location>
        <begin position="1"/>
        <end position="21"/>
    </location>
</feature>
<feature type="transmembrane region" description="Helical" evidence="9">
    <location>
        <begin position="305"/>
        <end position="326"/>
    </location>
</feature>
<proteinExistence type="inferred from homology"/>
<comment type="similarity">
    <text evidence="2 7">Belongs to the major facilitator superfamily. Sugar transporter (TC 2.A.1.1) family.</text>
</comment>
<organism evidence="11 12">
    <name type="scientific">Lithohypha guttulata</name>
    <dbReference type="NCBI Taxonomy" id="1690604"/>
    <lineage>
        <taxon>Eukaryota</taxon>
        <taxon>Fungi</taxon>
        <taxon>Dikarya</taxon>
        <taxon>Ascomycota</taxon>
        <taxon>Pezizomycotina</taxon>
        <taxon>Eurotiomycetes</taxon>
        <taxon>Chaetothyriomycetidae</taxon>
        <taxon>Chaetothyriales</taxon>
        <taxon>Trichomeriaceae</taxon>
        <taxon>Lithohypha</taxon>
    </lineage>
</organism>
<comment type="caution">
    <text evidence="11">The sequence shown here is derived from an EMBL/GenBank/DDBJ whole genome shotgun (WGS) entry which is preliminary data.</text>
</comment>
<feature type="transmembrane region" description="Helical" evidence="9">
    <location>
        <begin position="183"/>
        <end position="203"/>
    </location>
</feature>
<keyword evidence="3 7" id="KW-0813">Transport</keyword>
<dbReference type="InterPro" id="IPR036259">
    <property type="entry name" value="MFS_trans_sf"/>
</dbReference>
<evidence type="ECO:0000256" key="5">
    <source>
        <dbReference type="ARBA" id="ARBA00022989"/>
    </source>
</evidence>
<dbReference type="Gene3D" id="1.20.1250.20">
    <property type="entry name" value="MFS general substrate transporter like domains"/>
    <property type="match status" value="1"/>
</dbReference>
<feature type="domain" description="Major facilitator superfamily (MFS) profile" evidence="10">
    <location>
        <begin position="47"/>
        <end position="494"/>
    </location>
</feature>
<dbReference type="InterPro" id="IPR020846">
    <property type="entry name" value="MFS_dom"/>
</dbReference>
<keyword evidence="4 9" id="KW-0812">Transmembrane</keyword>
<protein>
    <submittedName>
        <fullName evidence="11">Hexose transporter hxt5</fullName>
    </submittedName>
</protein>
<dbReference type="PROSITE" id="PS00217">
    <property type="entry name" value="SUGAR_TRANSPORT_2"/>
    <property type="match status" value="1"/>
</dbReference>
<gene>
    <name evidence="11" type="primary">HXT5_2</name>
    <name evidence="11" type="ORF">LTR24_007911</name>
</gene>
<feature type="transmembrane region" description="Helical" evidence="9">
    <location>
        <begin position="403"/>
        <end position="429"/>
    </location>
</feature>
<dbReference type="Proteomes" id="UP001345013">
    <property type="component" value="Unassembled WGS sequence"/>
</dbReference>
<evidence type="ECO:0000313" key="11">
    <source>
        <dbReference type="EMBL" id="KAK5082605.1"/>
    </source>
</evidence>
<feature type="region of interest" description="Disordered" evidence="8">
    <location>
        <begin position="530"/>
        <end position="579"/>
    </location>
</feature>
<feature type="transmembrane region" description="Helical" evidence="9">
    <location>
        <begin position="123"/>
        <end position="141"/>
    </location>
</feature>
<dbReference type="InterPro" id="IPR003663">
    <property type="entry name" value="Sugar/inositol_transpt"/>
</dbReference>
<reference evidence="11 12" key="1">
    <citation type="submission" date="2023-08" db="EMBL/GenBank/DDBJ databases">
        <title>Black Yeasts Isolated from many extreme environments.</title>
        <authorList>
            <person name="Coleine C."/>
            <person name="Stajich J.E."/>
            <person name="Selbmann L."/>
        </authorList>
    </citation>
    <scope>NUCLEOTIDE SEQUENCE [LARGE SCALE GENOMIC DNA]</scope>
    <source>
        <strain evidence="11 12">CCFEE 5885</strain>
    </source>
</reference>
<sequence length="579" mass="63934">MVGSARSSTVAGDSPAQNTPALPSLPKDEEFNDDSKVPFLTVRTFLMTILVSMGGICFGYDTGQISGFLQMDNFRYQFADDRENLELSDIRTGLLVALLSIGTLVGALIAGPLANNRRLGRKYSICLWCIVFCIGNVFQIASQYPYWWIMLMGRIIAGFSIGGLSVMVPAYQGESAPTHVRGAIVCCYQLFITIGILLAYLINFGTVNMSGPAQWRVPIGISFGWALILGGGILFFPETPRHEFRHGNVESATKSIAAFYGVSQRHRVVKKQLEEMQEKLEAELEGGEPKFTEVFTGPRMAYRTLLGMTIQCLQQMTGANFFFYYGTTIFQSVGIENAFITQIILGAINTLTTFPGLYMVEKFGRRKCLTIGAGWMFMCYMVFASLGYFALEGPSGTNDTTIGYVMIVFACLFIAAFASTWGPMAWAVTSEIFPSRYRSQCIALCAASNWMFNFFIGFATPFITSDIGFAYGYLFAACNLIAVAVVFFFLPETSGKSLEEIDTIFLMRVKPWKSSKWHLEEGETLASNDRRASEAYAARRASRASRGGRRPSSSAQVPPTRQVMEKDYPNGGVGSTHVN</sequence>
<dbReference type="CDD" id="cd17356">
    <property type="entry name" value="MFS_HXT"/>
    <property type="match status" value="1"/>
</dbReference>
<evidence type="ECO:0000256" key="3">
    <source>
        <dbReference type="ARBA" id="ARBA00022448"/>
    </source>
</evidence>
<evidence type="ECO:0000256" key="8">
    <source>
        <dbReference type="SAM" id="MobiDB-lite"/>
    </source>
</evidence>
<dbReference type="InterPro" id="IPR005828">
    <property type="entry name" value="MFS_sugar_transport-like"/>
</dbReference>
<feature type="transmembrane region" description="Helical" evidence="9">
    <location>
        <begin position="469"/>
        <end position="490"/>
    </location>
</feature>
<feature type="transmembrane region" description="Helical" evidence="9">
    <location>
        <begin position="45"/>
        <end position="70"/>
    </location>
</feature>
<feature type="transmembrane region" description="Helical" evidence="9">
    <location>
        <begin position="441"/>
        <end position="463"/>
    </location>
</feature>
<dbReference type="EMBL" id="JAVRRG010000126">
    <property type="protein sequence ID" value="KAK5082605.1"/>
    <property type="molecule type" value="Genomic_DNA"/>
</dbReference>
<name>A0ABR0K1R3_9EURO</name>
<dbReference type="InterPro" id="IPR005829">
    <property type="entry name" value="Sugar_transporter_CS"/>
</dbReference>
<dbReference type="PRINTS" id="PR00171">
    <property type="entry name" value="SUGRTRNSPORT"/>
</dbReference>
<evidence type="ECO:0000256" key="4">
    <source>
        <dbReference type="ARBA" id="ARBA00022692"/>
    </source>
</evidence>
<dbReference type="NCBIfam" id="TIGR00879">
    <property type="entry name" value="SP"/>
    <property type="match status" value="1"/>
</dbReference>
<evidence type="ECO:0000256" key="6">
    <source>
        <dbReference type="ARBA" id="ARBA00023136"/>
    </source>
</evidence>
<feature type="transmembrane region" description="Helical" evidence="9">
    <location>
        <begin position="215"/>
        <end position="236"/>
    </location>
</feature>
<dbReference type="Pfam" id="PF00083">
    <property type="entry name" value="Sugar_tr"/>
    <property type="match status" value="1"/>
</dbReference>
<dbReference type="InterPro" id="IPR050360">
    <property type="entry name" value="MFS_Sugar_Transporters"/>
</dbReference>
<feature type="transmembrane region" description="Helical" evidence="9">
    <location>
        <begin position="90"/>
        <end position="111"/>
    </location>
</feature>
<feature type="transmembrane region" description="Helical" evidence="9">
    <location>
        <begin position="147"/>
        <end position="171"/>
    </location>
</feature>
<dbReference type="PROSITE" id="PS50850">
    <property type="entry name" value="MFS"/>
    <property type="match status" value="1"/>
</dbReference>
<accession>A0ABR0K1R3</accession>
<evidence type="ECO:0000259" key="10">
    <source>
        <dbReference type="PROSITE" id="PS50850"/>
    </source>
</evidence>
<feature type="transmembrane region" description="Helical" evidence="9">
    <location>
        <begin position="338"/>
        <end position="360"/>
    </location>
</feature>
<evidence type="ECO:0000256" key="2">
    <source>
        <dbReference type="ARBA" id="ARBA00010992"/>
    </source>
</evidence>
<dbReference type="SUPFAM" id="SSF103473">
    <property type="entry name" value="MFS general substrate transporter"/>
    <property type="match status" value="1"/>
</dbReference>
<evidence type="ECO:0000256" key="1">
    <source>
        <dbReference type="ARBA" id="ARBA00004141"/>
    </source>
</evidence>
<dbReference type="PANTHER" id="PTHR48022:SF39">
    <property type="entry name" value="MONOSACCHARIDE TRANSPORTER, PUTATIVE-RELATED"/>
    <property type="match status" value="1"/>
</dbReference>
<keyword evidence="12" id="KW-1185">Reference proteome</keyword>
<evidence type="ECO:0000313" key="12">
    <source>
        <dbReference type="Proteomes" id="UP001345013"/>
    </source>
</evidence>
<feature type="region of interest" description="Disordered" evidence="8">
    <location>
        <begin position="1"/>
        <end position="31"/>
    </location>
</feature>
<keyword evidence="6 9" id="KW-0472">Membrane</keyword>
<evidence type="ECO:0000256" key="9">
    <source>
        <dbReference type="SAM" id="Phobius"/>
    </source>
</evidence>
<feature type="compositionally biased region" description="Basic residues" evidence="8">
    <location>
        <begin position="540"/>
        <end position="549"/>
    </location>
</feature>